<dbReference type="PROSITE" id="PS50977">
    <property type="entry name" value="HTH_TETR_2"/>
    <property type="match status" value="1"/>
</dbReference>
<dbReference type="EMBL" id="JNFQ01000006">
    <property type="protein sequence ID" value="KFG71620.1"/>
    <property type="molecule type" value="Genomic_DNA"/>
</dbReference>
<evidence type="ECO:0000313" key="7">
    <source>
        <dbReference type="EMBL" id="KFG71620.1"/>
    </source>
</evidence>
<evidence type="ECO:0000256" key="2">
    <source>
        <dbReference type="ARBA" id="ARBA00023125"/>
    </source>
</evidence>
<reference evidence="7 8" key="1">
    <citation type="submission" date="2014-05" db="EMBL/GenBank/DDBJ databases">
        <title>Complete genome sequence of the Streptomyces mutabilis TRM45540.</title>
        <authorList>
            <person name="Luo X."/>
            <person name="Zhang L."/>
        </authorList>
    </citation>
    <scope>NUCLEOTIDE SEQUENCE [LARGE SCALE GENOMIC DNA]</scope>
    <source>
        <strain evidence="7 8">TRM45540</strain>
    </source>
</reference>
<dbReference type="AlphaFoldDB" id="A0A086MRV2"/>
<accession>A0A086MRV2</accession>
<evidence type="ECO:0000256" key="4">
    <source>
        <dbReference type="PROSITE-ProRule" id="PRU00335"/>
    </source>
</evidence>
<dbReference type="PRINTS" id="PR00455">
    <property type="entry name" value="HTHTETR"/>
</dbReference>
<proteinExistence type="predicted"/>
<dbReference type="Pfam" id="PF00440">
    <property type="entry name" value="TetR_N"/>
    <property type="match status" value="1"/>
</dbReference>
<dbReference type="GO" id="GO:0000976">
    <property type="term" value="F:transcription cis-regulatory region binding"/>
    <property type="evidence" value="ECO:0007669"/>
    <property type="project" value="TreeGrafter"/>
</dbReference>
<sequence>MTQQTVAAQRRTGRRSQQERSSATTHQLLTAARKLFASDGYTAASLDAICSDAKVTKGAFYHHFKNKEELFRAVYEREQQNLSSAIAERYSHYSDPREALFQGIREFLVSSMEPSTQRITLIDAPGALGWEAMHEIRTGCRRMLFYGVSQAVGKDRFPRHEIESLTSMIYGAQCEAAMAIAHADDPDALLEAALSQFRYLFDAIARMPPTAQP</sequence>
<protein>
    <submittedName>
        <fullName evidence="7">TetR family transcriptional regulator</fullName>
    </submittedName>
</protein>
<organism evidence="7 8">
    <name type="scientific">Streptomyces mutabilis</name>
    <dbReference type="NCBI Taxonomy" id="67332"/>
    <lineage>
        <taxon>Bacteria</taxon>
        <taxon>Bacillati</taxon>
        <taxon>Actinomycetota</taxon>
        <taxon>Actinomycetes</taxon>
        <taxon>Kitasatosporales</taxon>
        <taxon>Streptomycetaceae</taxon>
        <taxon>Streptomyces</taxon>
    </lineage>
</organism>
<dbReference type="InterPro" id="IPR050109">
    <property type="entry name" value="HTH-type_TetR-like_transc_reg"/>
</dbReference>
<evidence type="ECO:0000256" key="5">
    <source>
        <dbReference type="SAM" id="MobiDB-lite"/>
    </source>
</evidence>
<feature type="DNA-binding region" description="H-T-H motif" evidence="4">
    <location>
        <begin position="45"/>
        <end position="64"/>
    </location>
</feature>
<dbReference type="GO" id="GO:0003700">
    <property type="term" value="F:DNA-binding transcription factor activity"/>
    <property type="evidence" value="ECO:0007669"/>
    <property type="project" value="TreeGrafter"/>
</dbReference>
<dbReference type="PROSITE" id="PS01081">
    <property type="entry name" value="HTH_TETR_1"/>
    <property type="match status" value="1"/>
</dbReference>
<name>A0A086MRV2_9ACTN</name>
<dbReference type="InterPro" id="IPR001647">
    <property type="entry name" value="HTH_TetR"/>
</dbReference>
<dbReference type="InterPro" id="IPR023772">
    <property type="entry name" value="DNA-bd_HTH_TetR-type_CS"/>
</dbReference>
<evidence type="ECO:0000256" key="3">
    <source>
        <dbReference type="ARBA" id="ARBA00023163"/>
    </source>
</evidence>
<dbReference type="SUPFAM" id="SSF46689">
    <property type="entry name" value="Homeodomain-like"/>
    <property type="match status" value="1"/>
</dbReference>
<feature type="domain" description="HTH tetR-type" evidence="6">
    <location>
        <begin position="22"/>
        <end position="82"/>
    </location>
</feature>
<dbReference type="HOGENOM" id="CLU_069356_24_2_11"/>
<keyword evidence="8" id="KW-1185">Reference proteome</keyword>
<evidence type="ECO:0000313" key="8">
    <source>
        <dbReference type="Proteomes" id="UP000029095"/>
    </source>
</evidence>
<dbReference type="InterPro" id="IPR049484">
    <property type="entry name" value="Rv0078-like_C"/>
</dbReference>
<comment type="caution">
    <text evidence="7">The sequence shown here is derived from an EMBL/GenBank/DDBJ whole genome shotgun (WGS) entry which is preliminary data.</text>
</comment>
<dbReference type="Gene3D" id="1.10.357.10">
    <property type="entry name" value="Tetracycline Repressor, domain 2"/>
    <property type="match status" value="1"/>
</dbReference>
<evidence type="ECO:0000259" key="6">
    <source>
        <dbReference type="PROSITE" id="PS50977"/>
    </source>
</evidence>
<feature type="region of interest" description="Disordered" evidence="5">
    <location>
        <begin position="1"/>
        <end position="24"/>
    </location>
</feature>
<dbReference type="Pfam" id="PF21351">
    <property type="entry name" value="TetR_C_41"/>
    <property type="match status" value="1"/>
</dbReference>
<dbReference type="RefSeq" id="WP_052412436.1">
    <property type="nucleotide sequence ID" value="NZ_KN039949.1"/>
</dbReference>
<evidence type="ECO:0000256" key="1">
    <source>
        <dbReference type="ARBA" id="ARBA00023015"/>
    </source>
</evidence>
<dbReference type="PANTHER" id="PTHR30055">
    <property type="entry name" value="HTH-TYPE TRANSCRIPTIONAL REGULATOR RUTR"/>
    <property type="match status" value="1"/>
</dbReference>
<dbReference type="PANTHER" id="PTHR30055:SF234">
    <property type="entry name" value="HTH-TYPE TRANSCRIPTIONAL REGULATOR BETI"/>
    <property type="match status" value="1"/>
</dbReference>
<keyword evidence="3" id="KW-0804">Transcription</keyword>
<keyword evidence="2 4" id="KW-0238">DNA-binding</keyword>
<dbReference type="InterPro" id="IPR009057">
    <property type="entry name" value="Homeodomain-like_sf"/>
</dbReference>
<gene>
    <name evidence="7" type="ORF">FM21_33080</name>
</gene>
<dbReference type="STRING" id="1915400.FM21_33080"/>
<dbReference type="Proteomes" id="UP000029095">
    <property type="component" value="Unassembled WGS sequence"/>
</dbReference>
<keyword evidence="1" id="KW-0805">Transcription regulation</keyword>